<dbReference type="InterPro" id="IPR003812">
    <property type="entry name" value="Fido"/>
</dbReference>
<evidence type="ECO:0000259" key="1">
    <source>
        <dbReference type="PROSITE" id="PS51459"/>
    </source>
</evidence>
<gene>
    <name evidence="2" type="ORF">MsAc7_13890</name>
</gene>
<name>A0AA96V3F5_9EURY</name>
<dbReference type="InterPro" id="IPR036597">
    <property type="entry name" value="Fido-like_dom_sf"/>
</dbReference>
<evidence type="ECO:0000313" key="2">
    <source>
        <dbReference type="EMBL" id="WNY25827.1"/>
    </source>
</evidence>
<organism evidence="2 3">
    <name type="scientific">Methanolapillus millepedarum</name>
    <dbReference type="NCBI Taxonomy" id="3028296"/>
    <lineage>
        <taxon>Archaea</taxon>
        <taxon>Methanobacteriati</taxon>
        <taxon>Methanobacteriota</taxon>
        <taxon>Stenosarchaea group</taxon>
        <taxon>Methanomicrobia</taxon>
        <taxon>Methanosarcinales</taxon>
        <taxon>Methanosarcinaceae</taxon>
        <taxon>Methanolapillus</taxon>
    </lineage>
</organism>
<dbReference type="EMBL" id="CP131060">
    <property type="protein sequence ID" value="WNY25827.1"/>
    <property type="molecule type" value="Genomic_DNA"/>
</dbReference>
<dbReference type="PROSITE" id="PS51459">
    <property type="entry name" value="FIDO"/>
    <property type="match status" value="1"/>
</dbReference>
<protein>
    <recommendedName>
        <fullName evidence="1">Fido domain-containing protein</fullName>
    </recommendedName>
</protein>
<accession>A0AA96V3F5</accession>
<dbReference type="GeneID" id="89230489"/>
<keyword evidence="3" id="KW-1185">Reference proteome</keyword>
<dbReference type="RefSeq" id="WP_338102173.1">
    <property type="nucleotide sequence ID" value="NZ_CP131060.1"/>
</dbReference>
<dbReference type="Proteomes" id="UP001303587">
    <property type="component" value="Chromosome"/>
</dbReference>
<dbReference type="Gene3D" id="1.10.3290.10">
    <property type="entry name" value="Fido-like domain"/>
    <property type="match status" value="1"/>
</dbReference>
<dbReference type="AlphaFoldDB" id="A0AA96V3F5"/>
<dbReference type="Pfam" id="PF02661">
    <property type="entry name" value="Fic"/>
    <property type="match status" value="1"/>
</dbReference>
<dbReference type="SUPFAM" id="SSF140931">
    <property type="entry name" value="Fic-like"/>
    <property type="match status" value="1"/>
</dbReference>
<reference evidence="2 3" key="1">
    <citation type="submission" date="2023-07" db="EMBL/GenBank/DDBJ databases">
        <title>Closed genoem sequence of Methanosarcinaceae archaeon Ac7.</title>
        <authorList>
            <person name="Poehlein A."/>
            <person name="Protasov E."/>
            <person name="Platt K."/>
            <person name="Reeh H."/>
            <person name="Daniel R."/>
            <person name="Brune A."/>
        </authorList>
    </citation>
    <scope>NUCLEOTIDE SEQUENCE [LARGE SCALE GENOMIC DNA]</scope>
    <source>
        <strain evidence="2 3">Ac7</strain>
    </source>
</reference>
<sequence length="261" mass="30344">MDVADKKYFMKFNDAAGRKLRPLINDFEKDFPTATELEDSDNEILMLLAFYLWNLDKKTDVIKEKEAVPELYEPTVEEIERAILAYHVVFEKELTEKNFHEAVHYLSGILSGPNKKTPRVEYRRVPVAIFNTRGKRVYAPPAPEYVGALMSAVFNQITLLLKQDLSASEIFYHATLIHLKVIQIHPFTANNVKAAVLLEKWFLKEKLGNCFVKLPSEKYYFENKDRYNVNTLTGLSYETIDDERCLPFLLMLPESLKIREI</sequence>
<feature type="domain" description="Fido" evidence="1">
    <location>
        <begin position="78"/>
        <end position="251"/>
    </location>
</feature>
<proteinExistence type="predicted"/>
<evidence type="ECO:0000313" key="3">
    <source>
        <dbReference type="Proteomes" id="UP001303587"/>
    </source>
</evidence>